<organism evidence="8 9">
    <name type="scientific">Streptosporangium lutulentum</name>
    <dbReference type="NCBI Taxonomy" id="1461250"/>
    <lineage>
        <taxon>Bacteria</taxon>
        <taxon>Bacillati</taxon>
        <taxon>Actinomycetota</taxon>
        <taxon>Actinomycetes</taxon>
        <taxon>Streptosporangiales</taxon>
        <taxon>Streptosporangiaceae</taxon>
        <taxon>Streptosporangium</taxon>
    </lineage>
</organism>
<dbReference type="PANTHER" id="PTHR43133:SF50">
    <property type="entry name" value="ECF RNA POLYMERASE SIGMA FACTOR SIGM"/>
    <property type="match status" value="1"/>
</dbReference>
<dbReference type="CDD" id="cd06171">
    <property type="entry name" value="Sigma70_r4"/>
    <property type="match status" value="1"/>
</dbReference>
<evidence type="ECO:0000256" key="4">
    <source>
        <dbReference type="ARBA" id="ARBA00023125"/>
    </source>
</evidence>
<dbReference type="InterPro" id="IPR013325">
    <property type="entry name" value="RNA_pol_sigma_r2"/>
</dbReference>
<dbReference type="Proteomes" id="UP001225356">
    <property type="component" value="Unassembled WGS sequence"/>
</dbReference>
<feature type="domain" description="RNA polymerase sigma factor 70 region 4 type 2" evidence="7">
    <location>
        <begin position="120"/>
        <end position="172"/>
    </location>
</feature>
<dbReference type="SUPFAM" id="SSF88946">
    <property type="entry name" value="Sigma2 domain of RNA polymerase sigma factors"/>
    <property type="match status" value="1"/>
</dbReference>
<evidence type="ECO:0000256" key="1">
    <source>
        <dbReference type="ARBA" id="ARBA00010641"/>
    </source>
</evidence>
<keyword evidence="9" id="KW-1185">Reference proteome</keyword>
<evidence type="ECO:0000313" key="8">
    <source>
        <dbReference type="EMBL" id="MDP9848165.1"/>
    </source>
</evidence>
<keyword evidence="4" id="KW-0238">DNA-binding</keyword>
<feature type="domain" description="RNA polymerase sigma-70 region 2" evidence="6">
    <location>
        <begin position="30"/>
        <end position="93"/>
    </location>
</feature>
<evidence type="ECO:0000256" key="2">
    <source>
        <dbReference type="ARBA" id="ARBA00023015"/>
    </source>
</evidence>
<dbReference type="Gene3D" id="1.10.10.10">
    <property type="entry name" value="Winged helix-like DNA-binding domain superfamily/Winged helix DNA-binding domain"/>
    <property type="match status" value="1"/>
</dbReference>
<dbReference type="InterPro" id="IPR014284">
    <property type="entry name" value="RNA_pol_sigma-70_dom"/>
</dbReference>
<keyword evidence="2" id="KW-0805">Transcription regulation</keyword>
<evidence type="ECO:0000256" key="5">
    <source>
        <dbReference type="ARBA" id="ARBA00023163"/>
    </source>
</evidence>
<dbReference type="Gene3D" id="1.10.1740.10">
    <property type="match status" value="1"/>
</dbReference>
<name>A0ABT9QP47_9ACTN</name>
<accession>A0ABT9QP47</accession>
<dbReference type="SUPFAM" id="SSF88659">
    <property type="entry name" value="Sigma3 and sigma4 domains of RNA polymerase sigma factors"/>
    <property type="match status" value="1"/>
</dbReference>
<dbReference type="EMBL" id="JAUSQU010000001">
    <property type="protein sequence ID" value="MDP9848165.1"/>
    <property type="molecule type" value="Genomic_DNA"/>
</dbReference>
<dbReference type="InterPro" id="IPR007627">
    <property type="entry name" value="RNA_pol_sigma70_r2"/>
</dbReference>
<dbReference type="PANTHER" id="PTHR43133">
    <property type="entry name" value="RNA POLYMERASE ECF-TYPE SIGMA FACTO"/>
    <property type="match status" value="1"/>
</dbReference>
<dbReference type="InterPro" id="IPR013249">
    <property type="entry name" value="RNA_pol_sigma70_r4_t2"/>
</dbReference>
<sequence>MDGEILRLAERAPRVSAPPAVSPDAGLVAFYRDHRLNLVRLAVLLVGDRETAEDVVQDVFARLHGKWRPGVTTLAYVRTCVLNGSRSILRRRAVALRRVERVTESVDSAETAALIGESRREVLLALGRLPRRQREALVLRYYLDLSDAETSEIMRVGESTVRSTTARALARLHRELGDTV</sequence>
<comment type="similarity">
    <text evidence="1">Belongs to the sigma-70 factor family. ECF subfamily.</text>
</comment>
<keyword evidence="5" id="KW-0804">Transcription</keyword>
<comment type="caution">
    <text evidence="8">The sequence shown here is derived from an EMBL/GenBank/DDBJ whole genome shotgun (WGS) entry which is preliminary data.</text>
</comment>
<keyword evidence="3" id="KW-0731">Sigma factor</keyword>
<gene>
    <name evidence="8" type="ORF">J2853_007376</name>
</gene>
<protein>
    <submittedName>
        <fullName evidence="8">RNA polymerase sigma factor (Sigma-70 family)</fullName>
    </submittedName>
</protein>
<evidence type="ECO:0000259" key="6">
    <source>
        <dbReference type="Pfam" id="PF04542"/>
    </source>
</evidence>
<dbReference type="InterPro" id="IPR036388">
    <property type="entry name" value="WH-like_DNA-bd_sf"/>
</dbReference>
<evidence type="ECO:0000259" key="7">
    <source>
        <dbReference type="Pfam" id="PF08281"/>
    </source>
</evidence>
<evidence type="ECO:0000313" key="9">
    <source>
        <dbReference type="Proteomes" id="UP001225356"/>
    </source>
</evidence>
<dbReference type="Pfam" id="PF08281">
    <property type="entry name" value="Sigma70_r4_2"/>
    <property type="match status" value="1"/>
</dbReference>
<dbReference type="InterPro" id="IPR039425">
    <property type="entry name" value="RNA_pol_sigma-70-like"/>
</dbReference>
<dbReference type="RefSeq" id="WP_307565286.1">
    <property type="nucleotide sequence ID" value="NZ_JAUSQU010000001.1"/>
</dbReference>
<evidence type="ECO:0000256" key="3">
    <source>
        <dbReference type="ARBA" id="ARBA00023082"/>
    </source>
</evidence>
<dbReference type="NCBIfam" id="TIGR02937">
    <property type="entry name" value="sigma70-ECF"/>
    <property type="match status" value="1"/>
</dbReference>
<dbReference type="InterPro" id="IPR013324">
    <property type="entry name" value="RNA_pol_sigma_r3/r4-like"/>
</dbReference>
<reference evidence="8 9" key="1">
    <citation type="submission" date="2023-07" db="EMBL/GenBank/DDBJ databases">
        <title>Sequencing the genomes of 1000 actinobacteria strains.</title>
        <authorList>
            <person name="Klenk H.-P."/>
        </authorList>
    </citation>
    <scope>NUCLEOTIDE SEQUENCE [LARGE SCALE GENOMIC DNA]</scope>
    <source>
        <strain evidence="8 9">DSM 46740</strain>
    </source>
</reference>
<dbReference type="Pfam" id="PF04542">
    <property type="entry name" value="Sigma70_r2"/>
    <property type="match status" value="1"/>
</dbReference>
<proteinExistence type="inferred from homology"/>